<dbReference type="InterPro" id="IPR013219">
    <property type="entry name" value="Ribosomal_mS33"/>
</dbReference>
<dbReference type="PANTHER" id="PTHR12083:SF9">
    <property type="entry name" value="BIFUNCTIONAL POLYNUCLEOTIDE PHOSPHATASE_KINASE"/>
    <property type="match status" value="1"/>
</dbReference>
<dbReference type="AlphaFoldDB" id="W2SI95"/>
<dbReference type="OrthoDB" id="19045at2759"/>
<dbReference type="Pfam" id="PF13671">
    <property type="entry name" value="AAA_33"/>
    <property type="match status" value="1"/>
</dbReference>
<dbReference type="Pfam" id="PF08293">
    <property type="entry name" value="MRP-S33"/>
    <property type="match status" value="1"/>
</dbReference>
<dbReference type="InterPro" id="IPR006549">
    <property type="entry name" value="HAD-SF_hydro_IIIA"/>
</dbReference>
<dbReference type="InterPro" id="IPR006551">
    <property type="entry name" value="Polynucleotide_phosphatase"/>
</dbReference>
<dbReference type="GO" id="GO:0003690">
    <property type="term" value="F:double-stranded DNA binding"/>
    <property type="evidence" value="ECO:0007669"/>
    <property type="project" value="TreeGrafter"/>
</dbReference>
<dbReference type="OMA" id="RISERCC"/>
<dbReference type="SUPFAM" id="SSF56784">
    <property type="entry name" value="HAD-like"/>
    <property type="match status" value="1"/>
</dbReference>
<proteinExistence type="predicted"/>
<dbReference type="InterPro" id="IPR013954">
    <property type="entry name" value="PNK3P"/>
</dbReference>
<dbReference type="Gene3D" id="1.10.20.120">
    <property type="match status" value="1"/>
</dbReference>
<dbReference type="GO" id="GO:0046404">
    <property type="term" value="F:ATP-dependent polydeoxyribonucleotide 5'-hydroxyl-kinase activity"/>
    <property type="evidence" value="ECO:0007669"/>
    <property type="project" value="TreeGrafter"/>
</dbReference>
<organism evidence="1 2">
    <name type="scientific">Necator americanus</name>
    <name type="common">Human hookworm</name>
    <dbReference type="NCBI Taxonomy" id="51031"/>
    <lineage>
        <taxon>Eukaryota</taxon>
        <taxon>Metazoa</taxon>
        <taxon>Ecdysozoa</taxon>
        <taxon>Nematoda</taxon>
        <taxon>Chromadorea</taxon>
        <taxon>Rhabditida</taxon>
        <taxon>Rhabditina</taxon>
        <taxon>Rhabditomorpha</taxon>
        <taxon>Strongyloidea</taxon>
        <taxon>Ancylostomatidae</taxon>
        <taxon>Bunostominae</taxon>
        <taxon>Necator</taxon>
    </lineage>
</organism>
<dbReference type="FunFam" id="3.40.50.1000:FF:000078">
    <property type="entry name" value="Bifunctional polynucleotide phosphatase/kinase"/>
    <property type="match status" value="1"/>
</dbReference>
<dbReference type="Proteomes" id="UP000053676">
    <property type="component" value="Unassembled WGS sequence"/>
</dbReference>
<sequence length="764" mass="87340">MVRQTRATSKDEQVMDEEMVAVDMCKKSGPPSSNASYERKFLISREGTPADSRFYQIRHPKNRAPCLYRISERCCDEVLSVGETFRSWFYGESVVSDGAIKLLSPIHPLFLALPYLMSSKSKSTELEEIFRDSEFPSIANLLVNNQFLRNVDKVADLKEEVLDRYSFGVLCDYLNPEMAALVKVQLSIRDPPADENERVDMSMKRKADDLHKDIEQKPAKKPKESTAMKKLQQASKALIAHIFLHNLFSKLFSKKMSRLAASRIMHVGRGIGDVTPYGKRMDRLSRRIFGDVVRTTDTKSMKVVRIMSAEPYETKEQLSVKYYPNLPMFHYLTKMLRFHGLLFDDHVVFRQVSLSSPRRFENSTRKSCSASYRTRKTCIVERKEIATKLLLRAVHFYNKRSSEFAFAFLYDMFGQFKEKTGTWEGKHSDSVLIFTHNNCKPRAKIAAFDMDGTLVTTKSGKVFPVDNSDWRIIYDQVLPRVKKLYGEEEYKIVIFTNQKGIQTGKVDKNGFKQKMESIIRKLGVPAQAFVAIGDGQYRKPCTGMWKELLEANGDIAIDVSKSLYVGDAAGRLKTKTRPKKDHSCADRFFASNLGIEFHTPEEFFLGKKTPEPWGPPLFDPVAYIDAKKPLLEPGDTPLPSFGKEVVVIVGFPGSGKSTFARMLEKEHGYMVVNRDTLGTWQKCCERARVYLRDGKSVVVDNTNPDKESRHAQFTSSRRFLYLSGRSGVKPELSEGFDSIVYVNFVPIFEKEEHAELYRQYLSES</sequence>
<dbReference type="CDD" id="cd01625">
    <property type="entry name" value="HAD_PNP"/>
    <property type="match status" value="1"/>
</dbReference>
<dbReference type="SUPFAM" id="SSF52540">
    <property type="entry name" value="P-loop containing nucleoside triphosphate hydrolases"/>
    <property type="match status" value="1"/>
</dbReference>
<dbReference type="PANTHER" id="PTHR12083">
    <property type="entry name" value="BIFUNCTIONAL POLYNUCLEOTIDE PHOSPHATASE/KINASE"/>
    <property type="match status" value="1"/>
</dbReference>
<dbReference type="Pfam" id="PF08645">
    <property type="entry name" value="PNK3P"/>
    <property type="match status" value="1"/>
</dbReference>
<dbReference type="InterPro" id="IPR027417">
    <property type="entry name" value="P-loop_NTPase"/>
</dbReference>
<dbReference type="NCBIfam" id="TIGR01664">
    <property type="entry name" value="DNA-3'-Pase"/>
    <property type="match status" value="1"/>
</dbReference>
<dbReference type="Gene3D" id="3.40.50.300">
    <property type="entry name" value="P-loop containing nucleotide triphosphate hydrolases"/>
    <property type="match status" value="1"/>
</dbReference>
<dbReference type="STRING" id="51031.W2SI95"/>
<dbReference type="GO" id="GO:0006281">
    <property type="term" value="P:DNA repair"/>
    <property type="evidence" value="ECO:0007669"/>
    <property type="project" value="TreeGrafter"/>
</dbReference>
<dbReference type="Gene3D" id="3.40.50.1000">
    <property type="entry name" value="HAD superfamily/HAD-like"/>
    <property type="match status" value="1"/>
</dbReference>
<accession>W2SI95</accession>
<dbReference type="InterPro" id="IPR023214">
    <property type="entry name" value="HAD_sf"/>
</dbReference>
<evidence type="ECO:0000313" key="1">
    <source>
        <dbReference type="EMBL" id="ETN69374.1"/>
    </source>
</evidence>
<dbReference type="GO" id="GO:0046403">
    <property type="term" value="F:polynucleotide 3'-phosphatase activity"/>
    <property type="evidence" value="ECO:0007669"/>
    <property type="project" value="TreeGrafter"/>
</dbReference>
<name>W2SI95_NECAM</name>
<keyword evidence="2" id="KW-1185">Reference proteome</keyword>
<dbReference type="NCBIfam" id="TIGR01662">
    <property type="entry name" value="HAD-SF-IIIA"/>
    <property type="match status" value="1"/>
</dbReference>
<evidence type="ECO:0000313" key="2">
    <source>
        <dbReference type="Proteomes" id="UP000053676"/>
    </source>
</evidence>
<dbReference type="EMBL" id="KI669117">
    <property type="protein sequence ID" value="ETN69374.1"/>
    <property type="molecule type" value="Genomic_DNA"/>
</dbReference>
<protein>
    <submittedName>
        <fullName evidence="1">DNA 3'-phosphatase</fullName>
    </submittedName>
</protein>
<dbReference type="KEGG" id="nai:NECAME_15344"/>
<dbReference type="Gene3D" id="2.20.25.530">
    <property type="match status" value="1"/>
</dbReference>
<dbReference type="InterPro" id="IPR036412">
    <property type="entry name" value="HAD-like_sf"/>
</dbReference>
<gene>
    <name evidence="1" type="ORF">NECAME_15344</name>
</gene>
<reference evidence="2" key="1">
    <citation type="journal article" date="2014" name="Nat. Genet.">
        <title>Genome of the human hookworm Necator americanus.</title>
        <authorList>
            <person name="Tang Y.T."/>
            <person name="Gao X."/>
            <person name="Rosa B.A."/>
            <person name="Abubucker S."/>
            <person name="Hallsworth-Pepin K."/>
            <person name="Martin J."/>
            <person name="Tyagi R."/>
            <person name="Heizer E."/>
            <person name="Zhang X."/>
            <person name="Bhonagiri-Palsikar V."/>
            <person name="Minx P."/>
            <person name="Warren W.C."/>
            <person name="Wang Q."/>
            <person name="Zhan B."/>
            <person name="Hotez P.J."/>
            <person name="Sternberg P.W."/>
            <person name="Dougall A."/>
            <person name="Gaze S.T."/>
            <person name="Mulvenna J."/>
            <person name="Sotillo J."/>
            <person name="Ranganathan S."/>
            <person name="Rabelo E.M."/>
            <person name="Wilson R.K."/>
            <person name="Felgner P.L."/>
            <person name="Bethony J."/>
            <person name="Hawdon J.M."/>
            <person name="Gasser R.B."/>
            <person name="Loukas A."/>
            <person name="Mitreva M."/>
        </authorList>
    </citation>
    <scope>NUCLEOTIDE SEQUENCE [LARGE SCALE GENOMIC DNA]</scope>
</reference>